<dbReference type="PANTHER" id="PTHR43227">
    <property type="entry name" value="BLL4140 PROTEIN"/>
    <property type="match status" value="1"/>
</dbReference>
<feature type="transmembrane region" description="Helical" evidence="7">
    <location>
        <begin position="504"/>
        <end position="525"/>
    </location>
</feature>
<dbReference type="RefSeq" id="WP_203776876.1">
    <property type="nucleotide sequence ID" value="NZ_BAAAYJ010000053.1"/>
</dbReference>
<dbReference type="CDD" id="cd06261">
    <property type="entry name" value="TM_PBP2"/>
    <property type="match status" value="1"/>
</dbReference>
<feature type="domain" description="ABC transmembrane type-1" evidence="8">
    <location>
        <begin position="392"/>
        <end position="580"/>
    </location>
</feature>
<dbReference type="PANTHER" id="PTHR43227:SF8">
    <property type="entry name" value="DIACETYLCHITOBIOSE UPTAKE SYSTEM PERMEASE PROTEIN DASB"/>
    <property type="match status" value="1"/>
</dbReference>
<dbReference type="EMBL" id="BOMQ01000098">
    <property type="protein sequence ID" value="GIE54253.1"/>
    <property type="molecule type" value="Genomic_DNA"/>
</dbReference>
<dbReference type="InterPro" id="IPR035906">
    <property type="entry name" value="MetI-like_sf"/>
</dbReference>
<evidence type="ECO:0000256" key="7">
    <source>
        <dbReference type="RuleBase" id="RU363032"/>
    </source>
</evidence>
<sequence>MTRPARTRPAPARLLGETVVIDDVGPGRRSRAYPSGGFASLLLVPIALLLGGILLWPVGRTVQASLTGPDGRWVGLANFRIALAAEGTWEVLGRTVLWAAVVPVVVIALGYLLAASRRSGTLLLLAPMALPLVVTGVMFRLFYDPDPARGTGTAVLTALAGLFGVPAGAAPAWLGPDLITVALMSAFVWAWIGLPVVVFRAALDALPADLADAVRASGGGRLDVLRDALWRPLLRRTAAIVFALVALGTARAFDLILVMAPGSSLDEAANLAVRVWQTSGSATTGPAAALNTLWLVALGIGVVAAAAGGRQAWPPPAPAPAPARAAAERTRWPVRRALPVLVALLWAVPVLTLVATSLHSPREAAIRGWTAASLRLSSYREVLAQDEVLRSFLFTAALALSVTVLVIVVALPAGYALARLRPPGTSAAGALLVAASAVPVQVVAGPINEVLARVGLAGTSVGLGLVHVALGAPFAVLVLRNALADVPGARIRAARIAGRREWGVFWRTAPAAAPAIIAVAVLEFVQVWNDFVVGLLFGGSGTPLGLMVFGQTRQFVSNSGTLAAFALLASVPPLLVIVLARRQVIAGLVSGAVR</sequence>
<protein>
    <recommendedName>
        <fullName evidence="8">ABC transmembrane type-1 domain-containing protein</fullName>
    </recommendedName>
</protein>
<dbReference type="SUPFAM" id="SSF161098">
    <property type="entry name" value="MetI-like"/>
    <property type="match status" value="2"/>
</dbReference>
<evidence type="ECO:0000256" key="3">
    <source>
        <dbReference type="ARBA" id="ARBA00022475"/>
    </source>
</evidence>
<keyword evidence="10" id="KW-1185">Reference proteome</keyword>
<keyword evidence="3" id="KW-1003">Cell membrane</keyword>
<evidence type="ECO:0000256" key="4">
    <source>
        <dbReference type="ARBA" id="ARBA00022692"/>
    </source>
</evidence>
<comment type="caution">
    <text evidence="9">The sequence shown here is derived from an EMBL/GenBank/DDBJ whole genome shotgun (WGS) entry which is preliminary data.</text>
</comment>
<comment type="similarity">
    <text evidence="7">Belongs to the binding-protein-dependent transport system permease family.</text>
</comment>
<dbReference type="GO" id="GO:0005886">
    <property type="term" value="C:plasma membrane"/>
    <property type="evidence" value="ECO:0007669"/>
    <property type="project" value="UniProtKB-SubCell"/>
</dbReference>
<proteinExistence type="inferred from homology"/>
<dbReference type="AlphaFoldDB" id="A0A919JNX7"/>
<dbReference type="Pfam" id="PF00528">
    <property type="entry name" value="BPD_transp_1"/>
    <property type="match status" value="1"/>
</dbReference>
<dbReference type="GO" id="GO:0055085">
    <property type="term" value="P:transmembrane transport"/>
    <property type="evidence" value="ECO:0007669"/>
    <property type="project" value="InterPro"/>
</dbReference>
<feature type="transmembrane region" description="Helical" evidence="7">
    <location>
        <begin position="96"/>
        <end position="115"/>
    </location>
</feature>
<dbReference type="InterPro" id="IPR000515">
    <property type="entry name" value="MetI-like"/>
</dbReference>
<keyword evidence="4 7" id="KW-0812">Transmembrane</keyword>
<evidence type="ECO:0000256" key="5">
    <source>
        <dbReference type="ARBA" id="ARBA00022989"/>
    </source>
</evidence>
<feature type="transmembrane region" description="Helical" evidence="7">
    <location>
        <begin position="425"/>
        <end position="444"/>
    </location>
</feature>
<feature type="transmembrane region" description="Helical" evidence="7">
    <location>
        <begin position="122"/>
        <end position="143"/>
    </location>
</feature>
<keyword evidence="6 7" id="KW-0472">Membrane</keyword>
<keyword evidence="5 7" id="KW-1133">Transmembrane helix</keyword>
<name>A0A919JNX7_9ACTN</name>
<gene>
    <name evidence="9" type="ORF">Ani05nite_77870</name>
</gene>
<evidence type="ECO:0000256" key="1">
    <source>
        <dbReference type="ARBA" id="ARBA00004651"/>
    </source>
</evidence>
<accession>A0A919JNX7</accession>
<comment type="subcellular location">
    <subcellularLocation>
        <location evidence="1 7">Cell membrane</location>
        <topology evidence="1 7">Multi-pass membrane protein</topology>
    </subcellularLocation>
</comment>
<organism evidence="9 10">
    <name type="scientific">Actinoplanes nipponensis</name>
    <dbReference type="NCBI Taxonomy" id="135950"/>
    <lineage>
        <taxon>Bacteria</taxon>
        <taxon>Bacillati</taxon>
        <taxon>Actinomycetota</taxon>
        <taxon>Actinomycetes</taxon>
        <taxon>Micromonosporales</taxon>
        <taxon>Micromonosporaceae</taxon>
        <taxon>Actinoplanes</taxon>
    </lineage>
</organism>
<feature type="transmembrane region" description="Helical" evidence="7">
    <location>
        <begin position="464"/>
        <end position="483"/>
    </location>
</feature>
<dbReference type="Proteomes" id="UP000647172">
    <property type="component" value="Unassembled WGS sequence"/>
</dbReference>
<feature type="transmembrane region" description="Helical" evidence="7">
    <location>
        <begin position="181"/>
        <end position="203"/>
    </location>
</feature>
<dbReference type="Gene3D" id="1.10.3720.10">
    <property type="entry name" value="MetI-like"/>
    <property type="match status" value="2"/>
</dbReference>
<keyword evidence="2 7" id="KW-0813">Transport</keyword>
<feature type="transmembrane region" description="Helical" evidence="7">
    <location>
        <begin position="562"/>
        <end position="580"/>
    </location>
</feature>
<feature type="transmembrane region" description="Helical" evidence="7">
    <location>
        <begin position="392"/>
        <end position="418"/>
    </location>
</feature>
<evidence type="ECO:0000313" key="9">
    <source>
        <dbReference type="EMBL" id="GIE54253.1"/>
    </source>
</evidence>
<dbReference type="InterPro" id="IPR050809">
    <property type="entry name" value="UgpAE/MalFG_permease"/>
</dbReference>
<dbReference type="PROSITE" id="PS50928">
    <property type="entry name" value="ABC_TM1"/>
    <property type="match status" value="1"/>
</dbReference>
<feature type="transmembrane region" description="Helical" evidence="7">
    <location>
        <begin position="38"/>
        <end position="58"/>
    </location>
</feature>
<evidence type="ECO:0000259" key="8">
    <source>
        <dbReference type="PROSITE" id="PS50928"/>
    </source>
</evidence>
<feature type="transmembrane region" description="Helical" evidence="7">
    <location>
        <begin position="337"/>
        <end position="358"/>
    </location>
</feature>
<feature type="transmembrane region" description="Helical" evidence="7">
    <location>
        <begin position="531"/>
        <end position="550"/>
    </location>
</feature>
<evidence type="ECO:0000256" key="6">
    <source>
        <dbReference type="ARBA" id="ARBA00023136"/>
    </source>
</evidence>
<evidence type="ECO:0000313" key="10">
    <source>
        <dbReference type="Proteomes" id="UP000647172"/>
    </source>
</evidence>
<feature type="transmembrane region" description="Helical" evidence="7">
    <location>
        <begin position="155"/>
        <end position="174"/>
    </location>
</feature>
<evidence type="ECO:0000256" key="2">
    <source>
        <dbReference type="ARBA" id="ARBA00022448"/>
    </source>
</evidence>
<reference evidence="9" key="1">
    <citation type="submission" date="2021-01" db="EMBL/GenBank/DDBJ databases">
        <title>Whole genome shotgun sequence of Actinoplanes nipponensis NBRC 14063.</title>
        <authorList>
            <person name="Komaki H."/>
            <person name="Tamura T."/>
        </authorList>
    </citation>
    <scope>NUCLEOTIDE SEQUENCE</scope>
    <source>
        <strain evidence="9">NBRC 14063</strain>
    </source>
</reference>